<evidence type="ECO:0000259" key="4">
    <source>
        <dbReference type="Pfam" id="PF07992"/>
    </source>
</evidence>
<evidence type="ECO:0000313" key="6">
    <source>
        <dbReference type="Proteomes" id="UP000241085"/>
    </source>
</evidence>
<dbReference type="RefSeq" id="WP_107575459.1">
    <property type="nucleotide sequence ID" value="NZ_PZPL01000001.1"/>
</dbReference>
<dbReference type="PRINTS" id="PR00469">
    <property type="entry name" value="PNDRDTASEII"/>
</dbReference>
<dbReference type="InterPro" id="IPR036188">
    <property type="entry name" value="FAD/NAD-bd_sf"/>
</dbReference>
<dbReference type="EMBL" id="PZPL01000001">
    <property type="protein sequence ID" value="PTL74260.1"/>
    <property type="molecule type" value="Genomic_DNA"/>
</dbReference>
<dbReference type="PRINTS" id="PR00368">
    <property type="entry name" value="FADPNR"/>
</dbReference>
<dbReference type="PANTHER" id="PTHR48105">
    <property type="entry name" value="THIOREDOXIN REDUCTASE 1-RELATED-RELATED"/>
    <property type="match status" value="1"/>
</dbReference>
<dbReference type="Proteomes" id="UP000241085">
    <property type="component" value="Unassembled WGS sequence"/>
</dbReference>
<proteinExistence type="predicted"/>
<protein>
    <submittedName>
        <fullName evidence="5">Pyridine nucleotide-disulfide oxidoreductase</fullName>
    </submittedName>
</protein>
<dbReference type="GO" id="GO:0004791">
    <property type="term" value="F:thioredoxin-disulfide reductase (NADPH) activity"/>
    <property type="evidence" value="ECO:0007669"/>
    <property type="project" value="UniProtKB-EC"/>
</dbReference>
<keyword evidence="6" id="KW-1185">Reference proteome</keyword>
<dbReference type="InterPro" id="IPR023753">
    <property type="entry name" value="FAD/NAD-binding_dom"/>
</dbReference>
<evidence type="ECO:0000313" key="5">
    <source>
        <dbReference type="EMBL" id="PTL74260.1"/>
    </source>
</evidence>
<dbReference type="AlphaFoldDB" id="A0A2T4UXN0"/>
<reference evidence="5 6" key="1">
    <citation type="submission" date="2018-03" db="EMBL/GenBank/DDBJ databases">
        <title>Bacteriophage NCPPB3778 and a type I-E CRISPR drive the evolution of the US Biological Select Agent, Rathayibacter toxicus.</title>
        <authorList>
            <person name="Davis E.W.II."/>
            <person name="Tabima J.F."/>
            <person name="Weisberg A.J."/>
            <person name="Dantas Lopes L."/>
            <person name="Wiseman M.S."/>
            <person name="Wiseman M.S."/>
            <person name="Pupko T."/>
            <person name="Belcher M.S."/>
            <person name="Sechler A.J."/>
            <person name="Tancos M.A."/>
            <person name="Schroeder B.K."/>
            <person name="Murray T.D."/>
            <person name="Luster D.G."/>
            <person name="Schneider W.L."/>
            <person name="Rogers E."/>
            <person name="Andreote F.D."/>
            <person name="Grunwald N.J."/>
            <person name="Putnam M.L."/>
            <person name="Chang J.H."/>
        </authorList>
    </citation>
    <scope>NUCLEOTIDE SEQUENCE [LARGE SCALE GENOMIC DNA]</scope>
    <source>
        <strain evidence="5 6">DSM 15933</strain>
    </source>
</reference>
<evidence type="ECO:0000256" key="3">
    <source>
        <dbReference type="ARBA" id="ARBA00048132"/>
    </source>
</evidence>
<keyword evidence="1" id="KW-0285">Flavoprotein</keyword>
<feature type="domain" description="FAD/NAD(P)-binding" evidence="4">
    <location>
        <begin position="10"/>
        <end position="295"/>
    </location>
</feature>
<evidence type="ECO:0000256" key="1">
    <source>
        <dbReference type="ARBA" id="ARBA00022630"/>
    </source>
</evidence>
<dbReference type="SUPFAM" id="SSF51905">
    <property type="entry name" value="FAD/NAD(P)-binding domain"/>
    <property type="match status" value="1"/>
</dbReference>
<evidence type="ECO:0000256" key="2">
    <source>
        <dbReference type="ARBA" id="ARBA00023002"/>
    </source>
</evidence>
<comment type="catalytic activity">
    <reaction evidence="3">
        <text>[thioredoxin]-dithiol + NADP(+) = [thioredoxin]-disulfide + NADPH + H(+)</text>
        <dbReference type="Rhea" id="RHEA:20345"/>
        <dbReference type="Rhea" id="RHEA-COMP:10698"/>
        <dbReference type="Rhea" id="RHEA-COMP:10700"/>
        <dbReference type="ChEBI" id="CHEBI:15378"/>
        <dbReference type="ChEBI" id="CHEBI:29950"/>
        <dbReference type="ChEBI" id="CHEBI:50058"/>
        <dbReference type="ChEBI" id="CHEBI:57783"/>
        <dbReference type="ChEBI" id="CHEBI:58349"/>
        <dbReference type="EC" id="1.8.1.9"/>
    </reaction>
</comment>
<dbReference type="Pfam" id="PF07992">
    <property type="entry name" value="Pyr_redox_2"/>
    <property type="match status" value="1"/>
</dbReference>
<sequence>MAEAVGGRDYDVVVIGAGPAGLSAALNLARARRSVLLLDSNRPRNAATLHSHGFLTRDGVSPLELRRLGREEVESYEAAEVHNALVTSVERSGGEFLVSARGVRGAANRAVVATAVVVAAGLSEKLPRLPSLRAYYGTAVHSCMECDGYEKAGEPLALIGETSDLAERAMLLSQWSTDLIVFTNGIGVVSDADESLLGSIGIRVERRPVADLAGERAEMTGVLLEDGDVIPRTGAFVRPIWVPVLEYLDAAGPETDGDGFLRVDAGGRTSVPGLYAAGEVTAPGPQQLIVAAGSGAQVASAVNRDLVRARLGEAAPESEAHAIHEAGVDLSGVRP</sequence>
<dbReference type="InterPro" id="IPR050097">
    <property type="entry name" value="Ferredoxin-NADP_redctase_2"/>
</dbReference>
<accession>A0A2T4UXN0</accession>
<gene>
    <name evidence="5" type="ORF">C1I63_16415</name>
</gene>
<organism evidence="5 6">
    <name type="scientific">Rathayibacter caricis DSM 15933</name>
    <dbReference type="NCBI Taxonomy" id="1328867"/>
    <lineage>
        <taxon>Bacteria</taxon>
        <taxon>Bacillati</taxon>
        <taxon>Actinomycetota</taxon>
        <taxon>Actinomycetes</taxon>
        <taxon>Micrococcales</taxon>
        <taxon>Microbacteriaceae</taxon>
        <taxon>Rathayibacter</taxon>
    </lineage>
</organism>
<keyword evidence="2" id="KW-0560">Oxidoreductase</keyword>
<name>A0A2T4UXN0_9MICO</name>
<comment type="caution">
    <text evidence="5">The sequence shown here is derived from an EMBL/GenBank/DDBJ whole genome shotgun (WGS) entry which is preliminary data.</text>
</comment>
<dbReference type="Gene3D" id="3.50.50.60">
    <property type="entry name" value="FAD/NAD(P)-binding domain"/>
    <property type="match status" value="2"/>
</dbReference>